<evidence type="ECO:0000313" key="2">
    <source>
        <dbReference type="Proteomes" id="UP000297716"/>
    </source>
</evidence>
<reference evidence="1 2" key="1">
    <citation type="submission" date="2019-03" db="EMBL/GenBank/DDBJ databases">
        <title>Draft genome sequence of Xylaria hypoxylon DSM 108379, a ubiquitous saprotrophic-parasitic fungi on hardwood.</title>
        <authorList>
            <person name="Buettner E."/>
            <person name="Leonhardt S."/>
            <person name="Gebauer A.M."/>
            <person name="Liers C."/>
            <person name="Hofrichter M."/>
            <person name="Kellner H."/>
        </authorList>
    </citation>
    <scope>NUCLEOTIDE SEQUENCE [LARGE SCALE GENOMIC DNA]</scope>
    <source>
        <strain evidence="1 2">DSM 108379</strain>
    </source>
</reference>
<accession>A0A4Z0YA80</accession>
<evidence type="ECO:0000313" key="1">
    <source>
        <dbReference type="EMBL" id="TGJ81119.1"/>
    </source>
</evidence>
<keyword evidence="2" id="KW-1185">Reference proteome</keyword>
<dbReference type="AlphaFoldDB" id="A0A4Z0YA80"/>
<comment type="caution">
    <text evidence="1">The sequence shown here is derived from an EMBL/GenBank/DDBJ whole genome shotgun (WGS) entry which is preliminary data.</text>
</comment>
<sequence>MDSCHNIHNDPTNLGTLSRLEPDYVKSIATVVGAFRHAKTLTLQKLLPNGMKLCKAAKFLRWHNRIRYYAKVLASHAMKQTPKELGFGPEASPTVLFRYEKALYILQLVAELFAWRGGFQTEGMYKAWGTFWFAFCPWEVEQVFCVQKLFENHIFSEIGIGKSTMSETFERFLKHDSREFISLGYCSPGFGIHIILPRISVKLHSSAYDDIDLGPMRVWHYIALHGNLGKITGPRYHNFFSNISTLVSAGYALWDEIDPKLLPTPAISEMQEEVIRKYGTFAQSIPGQPSNRVGLLAFRTPTPQLRIITPQAPSYTQYLGEYCYLMSPERLAEEDERNLYGSPIS</sequence>
<protein>
    <submittedName>
        <fullName evidence="1">Uncharacterized protein</fullName>
    </submittedName>
</protein>
<dbReference type="OrthoDB" id="4777313at2759"/>
<gene>
    <name evidence="1" type="ORF">E0Z10_g7643</name>
</gene>
<proteinExistence type="predicted"/>
<dbReference type="EMBL" id="SKBN01000184">
    <property type="protein sequence ID" value="TGJ81119.1"/>
    <property type="molecule type" value="Genomic_DNA"/>
</dbReference>
<organism evidence="1 2">
    <name type="scientific">Xylaria hypoxylon</name>
    <dbReference type="NCBI Taxonomy" id="37992"/>
    <lineage>
        <taxon>Eukaryota</taxon>
        <taxon>Fungi</taxon>
        <taxon>Dikarya</taxon>
        <taxon>Ascomycota</taxon>
        <taxon>Pezizomycotina</taxon>
        <taxon>Sordariomycetes</taxon>
        <taxon>Xylariomycetidae</taxon>
        <taxon>Xylariales</taxon>
        <taxon>Xylariaceae</taxon>
        <taxon>Xylaria</taxon>
    </lineage>
</organism>
<dbReference type="Proteomes" id="UP000297716">
    <property type="component" value="Unassembled WGS sequence"/>
</dbReference>
<name>A0A4Z0YA80_9PEZI</name>